<dbReference type="Proteomes" id="UP000027337">
    <property type="component" value="Unassembled WGS sequence"/>
</dbReference>
<comment type="caution">
    <text evidence="1">The sequence shown here is derived from an EMBL/GenBank/DDBJ whole genome shotgun (WGS) entry which is preliminary data.</text>
</comment>
<evidence type="ECO:0000313" key="1">
    <source>
        <dbReference type="EMBL" id="KAJ02868.1"/>
    </source>
</evidence>
<dbReference type="InterPro" id="IPR036663">
    <property type="entry name" value="Fumarylacetoacetase_C_sf"/>
</dbReference>
<dbReference type="AlphaFoldDB" id="A0A061ST86"/>
<dbReference type="eggNOG" id="COG3971">
    <property type="taxonomic scope" value="Bacteria"/>
</dbReference>
<organism evidence="1 2">
    <name type="scientific">Sulfitobacter mediterraneus</name>
    <dbReference type="NCBI Taxonomy" id="83219"/>
    <lineage>
        <taxon>Bacteria</taxon>
        <taxon>Pseudomonadati</taxon>
        <taxon>Pseudomonadota</taxon>
        <taxon>Alphaproteobacteria</taxon>
        <taxon>Rhodobacterales</taxon>
        <taxon>Roseobacteraceae</taxon>
        <taxon>Sulfitobacter</taxon>
    </lineage>
</organism>
<sequence length="266" mass="28663">MTPQEHDAAAADLLNAEATGKQIGLLTKRHPEMGMDDAYAIQNAIYRAKLDQGRRVTGWKIGLTSKAMQYALNIDIPDSGILFDDMMFDTGAVIPKGRFIQPRIEAEIAFVIKAPLGGADVTRAAVLAATDYVAPSIEILDTRIMRADPETGQTRKIFDTISDNAANAGVVLGAERHAVDDFDLRWVGAITSRNGEVEETGLGAGVLNDPVESVVWLARRMAQYGQSIEPGQVILSGSFIRPVECPSGARITADFGAFGRVDLAFE</sequence>
<dbReference type="RefSeq" id="WP_037908792.1">
    <property type="nucleotide sequence ID" value="NZ_JEMU01000009.1"/>
</dbReference>
<dbReference type="SUPFAM" id="SSF56529">
    <property type="entry name" value="FAH"/>
    <property type="match status" value="1"/>
</dbReference>
<dbReference type="InterPro" id="IPR012690">
    <property type="entry name" value="HpcG"/>
</dbReference>
<keyword evidence="2" id="KW-1185">Reference proteome</keyword>
<dbReference type="Gene3D" id="3.90.850.10">
    <property type="entry name" value="Fumarylacetoacetase-like, C-terminal domain"/>
    <property type="match status" value="1"/>
</dbReference>
<reference evidence="1 2" key="1">
    <citation type="journal article" date="2014" name="Genome Announc.">
        <title>Draft Genome Sequences of Two Isolates of the Roseobacter Group, Sulfitobacter sp. Strains 3SOLIMAR09 and 1FIGIMAR09, from Harbors of Mallorca Island (Mediterranean Sea).</title>
        <authorList>
            <person name="Mas-Llado M."/>
            <person name="Pina-Villalonga J.M."/>
            <person name="Brunet-Galmes I."/>
            <person name="Nogales B."/>
            <person name="Bosch R."/>
        </authorList>
    </citation>
    <scope>NUCLEOTIDE SEQUENCE [LARGE SCALE GENOMIC DNA]</scope>
    <source>
        <strain evidence="1 2">1FIGIMAR09</strain>
    </source>
</reference>
<proteinExistence type="predicted"/>
<protein>
    <submittedName>
        <fullName evidence="1">2-oxo-hepta-3-ene-1,7-dioate hydratase</fullName>
    </submittedName>
</protein>
<dbReference type="InterPro" id="IPR050772">
    <property type="entry name" value="Hydratase-Decarb/MhpD_sf"/>
</dbReference>
<dbReference type="EMBL" id="JEMU01000009">
    <property type="protein sequence ID" value="KAJ02868.1"/>
    <property type="molecule type" value="Genomic_DNA"/>
</dbReference>
<dbReference type="GO" id="GO:0008684">
    <property type="term" value="F:2-oxopent-4-enoate hydratase activity"/>
    <property type="evidence" value="ECO:0007669"/>
    <property type="project" value="TreeGrafter"/>
</dbReference>
<dbReference type="STRING" id="83219.PM02_12325"/>
<dbReference type="NCBIfam" id="TIGR02312">
    <property type="entry name" value="HpaH"/>
    <property type="match status" value="1"/>
</dbReference>
<dbReference type="GO" id="GO:0005737">
    <property type="term" value="C:cytoplasm"/>
    <property type="evidence" value="ECO:0007669"/>
    <property type="project" value="TreeGrafter"/>
</dbReference>
<dbReference type="PANTHER" id="PTHR30143:SF0">
    <property type="entry name" value="2-KETO-4-PENTENOATE HYDRATASE"/>
    <property type="match status" value="1"/>
</dbReference>
<evidence type="ECO:0000313" key="2">
    <source>
        <dbReference type="Proteomes" id="UP000027337"/>
    </source>
</evidence>
<dbReference type="PANTHER" id="PTHR30143">
    <property type="entry name" value="ACID HYDRATASE"/>
    <property type="match status" value="1"/>
</dbReference>
<dbReference type="GO" id="GO:0018817">
    <property type="term" value="F:2-oxo-hept-3-ene-1,7-dioate hydratase activity"/>
    <property type="evidence" value="ECO:0007669"/>
    <property type="project" value="InterPro"/>
</dbReference>
<accession>A0A061ST86</accession>
<gene>
    <name evidence="1" type="ORF">PM02_12325</name>
</gene>
<name>A0A061ST86_9RHOB</name>